<dbReference type="NCBIfam" id="TIGR00369">
    <property type="entry name" value="unchar_dom_1"/>
    <property type="match status" value="1"/>
</dbReference>
<dbReference type="Pfam" id="PF03061">
    <property type="entry name" value="4HBT"/>
    <property type="match status" value="1"/>
</dbReference>
<dbReference type="Gene3D" id="3.10.129.10">
    <property type="entry name" value="Hotdog Thioesterase"/>
    <property type="match status" value="1"/>
</dbReference>
<protein>
    <submittedName>
        <fullName evidence="5">PaaI family thioesterase</fullName>
        <ecNumber evidence="5">3.1.2.-</ecNumber>
    </submittedName>
</protein>
<accession>A0ABY9UJU8</accession>
<dbReference type="EMBL" id="CP134213">
    <property type="protein sequence ID" value="WND22639.1"/>
    <property type="molecule type" value="Genomic_DNA"/>
</dbReference>
<dbReference type="PANTHER" id="PTHR21660:SF1">
    <property type="entry name" value="ACYL-COENZYME A THIOESTERASE 13"/>
    <property type="match status" value="1"/>
</dbReference>
<dbReference type="InterPro" id="IPR039298">
    <property type="entry name" value="ACOT13"/>
</dbReference>
<dbReference type="Proteomes" id="UP001249394">
    <property type="component" value="Chromosome"/>
</dbReference>
<keyword evidence="2 5" id="KW-0378">Hydrolase</keyword>
<evidence type="ECO:0000256" key="2">
    <source>
        <dbReference type="ARBA" id="ARBA00022801"/>
    </source>
</evidence>
<reference evidence="5 6" key="1">
    <citation type="submission" date="2023-09" db="EMBL/GenBank/DDBJ databases">
        <title>The genome sequence of Streptomyces anthocyanicus.</title>
        <authorList>
            <person name="Mo P."/>
        </authorList>
    </citation>
    <scope>NUCLEOTIDE SEQUENCE [LARGE SCALE GENOMIC DNA]</scope>
    <source>
        <strain evidence="5 6">JCM 4387</strain>
    </source>
</reference>
<comment type="similarity">
    <text evidence="1">Belongs to the thioesterase PaaI family.</text>
</comment>
<name>A0ABY9UJU8_STRVL</name>
<dbReference type="PANTHER" id="PTHR21660">
    <property type="entry name" value="THIOESTERASE SUPERFAMILY MEMBER-RELATED"/>
    <property type="match status" value="1"/>
</dbReference>
<feature type="domain" description="Thioesterase" evidence="4">
    <location>
        <begin position="57"/>
        <end position="125"/>
    </location>
</feature>
<evidence type="ECO:0000313" key="6">
    <source>
        <dbReference type="Proteomes" id="UP001249394"/>
    </source>
</evidence>
<keyword evidence="6" id="KW-1185">Reference proteome</keyword>
<dbReference type="InterPro" id="IPR003736">
    <property type="entry name" value="PAAI_dom"/>
</dbReference>
<dbReference type="InterPro" id="IPR006683">
    <property type="entry name" value="Thioestr_dom"/>
</dbReference>
<dbReference type="EC" id="3.1.2.-" evidence="5"/>
<organism evidence="5 6">
    <name type="scientific">Streptomyces violaceus</name>
    <name type="common">Streptomyces venezuelae</name>
    <dbReference type="NCBI Taxonomy" id="1936"/>
    <lineage>
        <taxon>Bacteria</taxon>
        <taxon>Bacillati</taxon>
        <taxon>Actinomycetota</taxon>
        <taxon>Actinomycetes</taxon>
        <taxon>Kitasatosporales</taxon>
        <taxon>Streptomycetaceae</taxon>
        <taxon>Streptomyces</taxon>
    </lineage>
</organism>
<evidence type="ECO:0000256" key="3">
    <source>
        <dbReference type="SAM" id="MobiDB-lite"/>
    </source>
</evidence>
<evidence type="ECO:0000313" key="5">
    <source>
        <dbReference type="EMBL" id="WND22639.1"/>
    </source>
</evidence>
<sequence>MEQQARQEQASPETEARVRESFGRQGLMTHLGARITRIAPGRVHIELPGRPEVTQQHGYFHAGATSAIADSAGGYAAFTQFPEGTDVLTVEYKINLLAPAVGDHLEAVGTVLKAGRTLTVCRLEVLGVRDGRRGLVASGQQTLIRVNPA</sequence>
<proteinExistence type="inferred from homology"/>
<dbReference type="SUPFAM" id="SSF54637">
    <property type="entry name" value="Thioesterase/thiol ester dehydrase-isomerase"/>
    <property type="match status" value="1"/>
</dbReference>
<evidence type="ECO:0000259" key="4">
    <source>
        <dbReference type="Pfam" id="PF03061"/>
    </source>
</evidence>
<gene>
    <name evidence="5" type="ORF">RI060_37130</name>
</gene>
<dbReference type="GO" id="GO:0016787">
    <property type="term" value="F:hydrolase activity"/>
    <property type="evidence" value="ECO:0007669"/>
    <property type="project" value="UniProtKB-KW"/>
</dbReference>
<dbReference type="CDD" id="cd03443">
    <property type="entry name" value="PaaI_thioesterase"/>
    <property type="match status" value="1"/>
</dbReference>
<evidence type="ECO:0000256" key="1">
    <source>
        <dbReference type="ARBA" id="ARBA00008324"/>
    </source>
</evidence>
<dbReference type="InterPro" id="IPR029069">
    <property type="entry name" value="HotDog_dom_sf"/>
</dbReference>
<feature type="compositionally biased region" description="Polar residues" evidence="3">
    <location>
        <begin position="1"/>
        <end position="12"/>
    </location>
</feature>
<feature type="region of interest" description="Disordered" evidence="3">
    <location>
        <begin position="1"/>
        <end position="23"/>
    </location>
</feature>